<evidence type="ECO:0000313" key="8">
    <source>
        <dbReference type="EMBL" id="KUG24326.1"/>
    </source>
</evidence>
<gene>
    <name evidence="8" type="ORF">ASZ90_005877</name>
</gene>
<dbReference type="EMBL" id="LNQE01000851">
    <property type="protein sequence ID" value="KUG24326.1"/>
    <property type="molecule type" value="Genomic_DNA"/>
</dbReference>
<name>A0A0W8FU03_9ZZZZ</name>
<evidence type="ECO:0000256" key="3">
    <source>
        <dbReference type="ARBA" id="ARBA00022490"/>
    </source>
</evidence>
<protein>
    <recommendedName>
        <fullName evidence="6">PhoH-like protein</fullName>
    </recommendedName>
</protein>
<dbReference type="PANTHER" id="PTHR30473">
    <property type="entry name" value="PROTEIN PHOH"/>
    <property type="match status" value="1"/>
</dbReference>
<dbReference type="InterPro" id="IPR051451">
    <property type="entry name" value="PhoH2-like"/>
</dbReference>
<comment type="subcellular location">
    <subcellularLocation>
        <location evidence="1">Cytoplasm</location>
    </subcellularLocation>
</comment>
<evidence type="ECO:0000256" key="2">
    <source>
        <dbReference type="ARBA" id="ARBA00010393"/>
    </source>
</evidence>
<comment type="caution">
    <text evidence="8">The sequence shown here is derived from an EMBL/GenBank/DDBJ whole genome shotgun (WGS) entry which is preliminary data.</text>
</comment>
<keyword evidence="3" id="KW-0963">Cytoplasm</keyword>
<dbReference type="GO" id="GO:0005524">
    <property type="term" value="F:ATP binding"/>
    <property type="evidence" value="ECO:0007669"/>
    <property type="project" value="UniProtKB-KW"/>
</dbReference>
<dbReference type="AlphaFoldDB" id="A0A0W8FU03"/>
<evidence type="ECO:0000256" key="4">
    <source>
        <dbReference type="ARBA" id="ARBA00022741"/>
    </source>
</evidence>
<dbReference type="InterPro" id="IPR003714">
    <property type="entry name" value="PhoH"/>
</dbReference>
<evidence type="ECO:0000256" key="5">
    <source>
        <dbReference type="ARBA" id="ARBA00022840"/>
    </source>
</evidence>
<dbReference type="SUPFAM" id="SSF52540">
    <property type="entry name" value="P-loop containing nucleoside triphosphate hydrolases"/>
    <property type="match status" value="1"/>
</dbReference>
<dbReference type="Gene3D" id="3.40.50.300">
    <property type="entry name" value="P-loop containing nucleotide triphosphate hydrolases"/>
    <property type="match status" value="1"/>
</dbReference>
<feature type="domain" description="PhoH-like protein" evidence="7">
    <location>
        <begin position="116"/>
        <end position="319"/>
    </location>
</feature>
<dbReference type="FunFam" id="3.40.50.300:FF:000013">
    <property type="entry name" value="PhoH family ATPase"/>
    <property type="match status" value="1"/>
</dbReference>
<evidence type="ECO:0000256" key="6">
    <source>
        <dbReference type="ARBA" id="ARBA00039970"/>
    </source>
</evidence>
<dbReference type="InterPro" id="IPR027417">
    <property type="entry name" value="P-loop_NTPase"/>
</dbReference>
<keyword evidence="4" id="KW-0547">Nucleotide-binding</keyword>
<sequence>MKQATKNIAVEKISFSNHNLLKNLCGEHDKNLKFIEKLEPVKLKAWGNNITVSGKSDNVGKISSMLKQLYSIMEKGWHIQPADIDYAHRILSEDITFELDRIFLDTVLISSKKRVITPKSIAQRLYIEYMRNFDMVFAIGPAGTGKTYLAMAMAVSFLMERKIQRIILARPAVEAGERLGFLPGDLAEKVNPYLRPLYDALYDMIDMERATALISKGFIEVAPLAFMRGRTLNDSFVILDEAQNTTSEQMKMFLTRLGFGSKAVITGDITQIDLPSEKVSGLVEAEQILKKIDLIRFIHFSEIDVVRHPLVQDVIRAYKRLCKEKPIDSDK</sequence>
<proteinExistence type="inferred from homology"/>
<comment type="similarity">
    <text evidence="2">Belongs to the PhoH family.</text>
</comment>
<dbReference type="PANTHER" id="PTHR30473:SF1">
    <property type="entry name" value="PHOH-LIKE PROTEIN"/>
    <property type="match status" value="1"/>
</dbReference>
<organism evidence="8">
    <name type="scientific">hydrocarbon metagenome</name>
    <dbReference type="NCBI Taxonomy" id="938273"/>
    <lineage>
        <taxon>unclassified sequences</taxon>
        <taxon>metagenomes</taxon>
        <taxon>ecological metagenomes</taxon>
    </lineage>
</organism>
<keyword evidence="5" id="KW-0067">ATP-binding</keyword>
<reference evidence="8" key="1">
    <citation type="journal article" date="2015" name="Proc. Natl. Acad. Sci. U.S.A.">
        <title>Networks of energetic and metabolic interactions define dynamics in microbial communities.</title>
        <authorList>
            <person name="Embree M."/>
            <person name="Liu J.K."/>
            <person name="Al-Bassam M.M."/>
            <person name="Zengler K."/>
        </authorList>
    </citation>
    <scope>NUCLEOTIDE SEQUENCE</scope>
</reference>
<evidence type="ECO:0000259" key="7">
    <source>
        <dbReference type="Pfam" id="PF02562"/>
    </source>
</evidence>
<accession>A0A0W8FU03</accession>
<dbReference type="Pfam" id="PF02562">
    <property type="entry name" value="PhoH"/>
    <property type="match status" value="1"/>
</dbReference>
<dbReference type="GO" id="GO:0005829">
    <property type="term" value="C:cytosol"/>
    <property type="evidence" value="ECO:0007669"/>
    <property type="project" value="TreeGrafter"/>
</dbReference>
<evidence type="ECO:0000256" key="1">
    <source>
        <dbReference type="ARBA" id="ARBA00004496"/>
    </source>
</evidence>